<name>A0ABU1IBC7_9BURK</name>
<evidence type="ECO:0000313" key="2">
    <source>
        <dbReference type="EMBL" id="MDR6214482.1"/>
    </source>
</evidence>
<protein>
    <submittedName>
        <fullName evidence="2">Uncharacterized protein</fullName>
    </submittedName>
</protein>
<dbReference type="Proteomes" id="UP001267710">
    <property type="component" value="Unassembled WGS sequence"/>
</dbReference>
<comment type="caution">
    <text evidence="2">The sequence shown here is derived from an EMBL/GenBank/DDBJ whole genome shotgun (WGS) entry which is preliminary data.</text>
</comment>
<feature type="transmembrane region" description="Helical" evidence="1">
    <location>
        <begin position="45"/>
        <end position="68"/>
    </location>
</feature>
<reference evidence="2 3" key="1">
    <citation type="submission" date="2023-08" db="EMBL/GenBank/DDBJ databases">
        <title>Functional and genomic diversity of the sorghum phyllosphere microbiome.</title>
        <authorList>
            <person name="Shade A."/>
        </authorList>
    </citation>
    <scope>NUCLEOTIDE SEQUENCE [LARGE SCALE GENOMIC DNA]</scope>
    <source>
        <strain evidence="2 3">SORGH_AS_0335</strain>
    </source>
</reference>
<keyword evidence="1" id="KW-0472">Membrane</keyword>
<keyword evidence="1" id="KW-0812">Transmembrane</keyword>
<evidence type="ECO:0000313" key="3">
    <source>
        <dbReference type="Proteomes" id="UP001267710"/>
    </source>
</evidence>
<evidence type="ECO:0000256" key="1">
    <source>
        <dbReference type="SAM" id="Phobius"/>
    </source>
</evidence>
<feature type="transmembrane region" description="Helical" evidence="1">
    <location>
        <begin position="80"/>
        <end position="100"/>
    </location>
</feature>
<feature type="transmembrane region" description="Helical" evidence="1">
    <location>
        <begin position="106"/>
        <end position="126"/>
    </location>
</feature>
<dbReference type="EMBL" id="JAVIZX010000001">
    <property type="protein sequence ID" value="MDR6214482.1"/>
    <property type="molecule type" value="Genomic_DNA"/>
</dbReference>
<proteinExistence type="predicted"/>
<accession>A0ABU1IBC7</accession>
<keyword evidence="1" id="KW-1133">Transmembrane helix</keyword>
<sequence>MPHRILLRLMAVAVLLPSTLGAGFGSLLGGAFVADALRRGHALPAAAALAVAMAAGWFGLLTLWRLYYRLLRGDAGFSRRTAWLGLACGSAVSAGSMAVTGGTLPVRIVLFGWPLLGAAFFGAVLWRLPRTPKAPG</sequence>
<gene>
    <name evidence="2" type="ORF">QE399_002171</name>
</gene>
<keyword evidence="3" id="KW-1185">Reference proteome</keyword>
<organism evidence="2 3">
    <name type="scientific">Paracidovorax wautersii</name>
    <dbReference type="NCBI Taxonomy" id="1177982"/>
    <lineage>
        <taxon>Bacteria</taxon>
        <taxon>Pseudomonadati</taxon>
        <taxon>Pseudomonadota</taxon>
        <taxon>Betaproteobacteria</taxon>
        <taxon>Burkholderiales</taxon>
        <taxon>Comamonadaceae</taxon>
        <taxon>Paracidovorax</taxon>
    </lineage>
</organism>
<dbReference type="RefSeq" id="WP_309828665.1">
    <property type="nucleotide sequence ID" value="NZ_JAVIZX010000001.1"/>
</dbReference>